<proteinExistence type="predicted"/>
<reference evidence="3" key="1">
    <citation type="submission" date="2019-06" db="EMBL/GenBank/DDBJ databases">
        <title>Gordonia isolated from sludge of a wastewater treatment plant.</title>
        <authorList>
            <person name="Tamura T."/>
            <person name="Aoyama K."/>
            <person name="Kang Y."/>
            <person name="Saito S."/>
            <person name="Akiyama N."/>
            <person name="Yazawa K."/>
            <person name="Gonoi T."/>
            <person name="Mikami Y."/>
        </authorList>
    </citation>
    <scope>NUCLEOTIDE SEQUENCE [LARGE SCALE GENOMIC DNA]</scope>
    <source>
        <strain evidence="3">NBRC 107697</strain>
    </source>
</reference>
<dbReference type="RefSeq" id="WP_161927821.1">
    <property type="nucleotide sequence ID" value="NZ_BJOU01000002.1"/>
</dbReference>
<feature type="transmembrane region" description="Helical" evidence="1">
    <location>
        <begin position="62"/>
        <end position="83"/>
    </location>
</feature>
<sequence>MSADPTRTTMPRIRLITTVVGLCLGIGTLGSILIASWRHGLPDPIATHFGTSGPNGFTSTPWVIAQPLIVAAVCAGVGAALLLSDLPRAAAQWLVGFATGMAGGIVTLMVLLVEGQRGLADATKATFTPWSILVAIAVGAALGLGAARLVPRWRDALPAVDGDEPVAQLGPEERFVWTRRATSSAPVAALAVVAMLPLGAVAWATHSWLPLAAAAFTLALVAVMWSVRVTITRTAVSIRSAVGWPRITISLNDIERAEVVQVSALRDYGGYGYRIGIGGRLSGSKGFVLRSGTALLLVKRDGGREVVVVDDAATAAGLVNAVCRAG</sequence>
<keyword evidence="1" id="KW-1133">Transmembrane helix</keyword>
<dbReference type="EMBL" id="BJOU01000002">
    <property type="protein sequence ID" value="GED98395.1"/>
    <property type="molecule type" value="Genomic_DNA"/>
</dbReference>
<dbReference type="OrthoDB" id="3178004at2"/>
<feature type="transmembrane region" description="Helical" evidence="1">
    <location>
        <begin position="187"/>
        <end position="205"/>
    </location>
</feature>
<feature type="transmembrane region" description="Helical" evidence="1">
    <location>
        <begin position="12"/>
        <end position="34"/>
    </location>
</feature>
<keyword evidence="1" id="KW-0472">Membrane</keyword>
<protein>
    <recommendedName>
        <fullName evidence="4">DUF1648 domain-containing protein</fullName>
    </recommendedName>
</protein>
<feature type="transmembrane region" description="Helical" evidence="1">
    <location>
        <begin position="211"/>
        <end position="231"/>
    </location>
</feature>
<dbReference type="AlphaFoldDB" id="A0A7I9UZ59"/>
<comment type="caution">
    <text evidence="2">The sequence shown here is derived from an EMBL/GenBank/DDBJ whole genome shotgun (WGS) entry which is preliminary data.</text>
</comment>
<keyword evidence="3" id="KW-1185">Reference proteome</keyword>
<gene>
    <name evidence="2" type="ORF">nbrc107697_24340</name>
</gene>
<feature type="transmembrane region" description="Helical" evidence="1">
    <location>
        <begin position="90"/>
        <end position="112"/>
    </location>
</feature>
<evidence type="ECO:0000256" key="1">
    <source>
        <dbReference type="SAM" id="Phobius"/>
    </source>
</evidence>
<organism evidence="2 3">
    <name type="scientific">Gordonia crocea</name>
    <dbReference type="NCBI Taxonomy" id="589162"/>
    <lineage>
        <taxon>Bacteria</taxon>
        <taxon>Bacillati</taxon>
        <taxon>Actinomycetota</taxon>
        <taxon>Actinomycetes</taxon>
        <taxon>Mycobacteriales</taxon>
        <taxon>Gordoniaceae</taxon>
        <taxon>Gordonia</taxon>
    </lineage>
</organism>
<keyword evidence="1" id="KW-0812">Transmembrane</keyword>
<feature type="transmembrane region" description="Helical" evidence="1">
    <location>
        <begin position="132"/>
        <end position="150"/>
    </location>
</feature>
<accession>A0A7I9UZ59</accession>
<evidence type="ECO:0000313" key="2">
    <source>
        <dbReference type="EMBL" id="GED98395.1"/>
    </source>
</evidence>
<name>A0A7I9UZ59_9ACTN</name>
<evidence type="ECO:0008006" key="4">
    <source>
        <dbReference type="Google" id="ProtNLM"/>
    </source>
</evidence>
<dbReference type="Proteomes" id="UP000444980">
    <property type="component" value="Unassembled WGS sequence"/>
</dbReference>
<evidence type="ECO:0000313" key="3">
    <source>
        <dbReference type="Proteomes" id="UP000444980"/>
    </source>
</evidence>